<evidence type="ECO:0000313" key="11">
    <source>
        <dbReference type="EMBL" id="SIS64784.1"/>
    </source>
</evidence>
<dbReference type="NCBIfam" id="TIGR01449">
    <property type="entry name" value="PGP_bact"/>
    <property type="match status" value="1"/>
</dbReference>
<evidence type="ECO:0000256" key="3">
    <source>
        <dbReference type="ARBA" id="ARBA00004818"/>
    </source>
</evidence>
<dbReference type="Gene3D" id="1.10.150.240">
    <property type="entry name" value="Putative phosphatase, domain 2"/>
    <property type="match status" value="1"/>
</dbReference>
<organism evidence="11 12">
    <name type="scientific">Roseivivax lentus</name>
    <dbReference type="NCBI Taxonomy" id="633194"/>
    <lineage>
        <taxon>Bacteria</taxon>
        <taxon>Pseudomonadati</taxon>
        <taxon>Pseudomonadota</taxon>
        <taxon>Alphaproteobacteria</taxon>
        <taxon>Rhodobacterales</taxon>
        <taxon>Roseobacteraceae</taxon>
        <taxon>Roseivivax</taxon>
    </lineage>
</organism>
<dbReference type="InterPro" id="IPR041492">
    <property type="entry name" value="HAD_2"/>
</dbReference>
<reference evidence="12" key="1">
    <citation type="submission" date="2017-01" db="EMBL/GenBank/DDBJ databases">
        <authorList>
            <person name="Varghese N."/>
            <person name="Submissions S."/>
        </authorList>
    </citation>
    <scope>NUCLEOTIDE SEQUENCE [LARGE SCALE GENOMIC DNA]</scope>
    <source>
        <strain evidence="12">DSM 29430</strain>
    </source>
</reference>
<dbReference type="InterPro" id="IPR036412">
    <property type="entry name" value="HAD-like_sf"/>
</dbReference>
<comment type="function">
    <text evidence="10">Specifically catalyzes the dephosphorylation of 2-phosphoglycolate. Is involved in the dissimilation of the intracellular 2-phosphoglycolate formed during the DNA repair of 3'-phosphoglycolate ends, a major class of DNA lesions induced by oxidative stress.</text>
</comment>
<evidence type="ECO:0000256" key="2">
    <source>
        <dbReference type="ARBA" id="ARBA00001946"/>
    </source>
</evidence>
<dbReference type="InterPro" id="IPR006439">
    <property type="entry name" value="HAD-SF_hydro_IA"/>
</dbReference>
<evidence type="ECO:0000256" key="7">
    <source>
        <dbReference type="ARBA" id="ARBA00022801"/>
    </source>
</evidence>
<dbReference type="InterPro" id="IPR023214">
    <property type="entry name" value="HAD_sf"/>
</dbReference>
<evidence type="ECO:0000256" key="5">
    <source>
        <dbReference type="ARBA" id="ARBA00013078"/>
    </source>
</evidence>
<keyword evidence="12" id="KW-1185">Reference proteome</keyword>
<dbReference type="InterPro" id="IPR037512">
    <property type="entry name" value="PGPase_prok"/>
</dbReference>
<keyword evidence="6 10" id="KW-0479">Metal-binding</keyword>
<dbReference type="SFLD" id="SFLDS00003">
    <property type="entry name" value="Haloacid_Dehalogenase"/>
    <property type="match status" value="1"/>
</dbReference>
<dbReference type="AlphaFoldDB" id="A0A1N7KT94"/>
<name>A0A1N7KT94_9RHOB</name>
<dbReference type="NCBIfam" id="TIGR01549">
    <property type="entry name" value="HAD-SF-IA-v1"/>
    <property type="match status" value="1"/>
</dbReference>
<dbReference type="OrthoDB" id="9793014at2"/>
<dbReference type="InterPro" id="IPR050155">
    <property type="entry name" value="HAD-like_hydrolase_sf"/>
</dbReference>
<keyword evidence="8 10" id="KW-0460">Magnesium</keyword>
<feature type="active site" description="Nucleophile" evidence="10">
    <location>
        <position position="8"/>
    </location>
</feature>
<dbReference type="RefSeq" id="WP_076445259.1">
    <property type="nucleotide sequence ID" value="NZ_FTOQ01000002.1"/>
</dbReference>
<dbReference type="EC" id="3.1.3.18" evidence="5 10"/>
<dbReference type="PANTHER" id="PTHR43434:SF1">
    <property type="entry name" value="PHOSPHOGLYCOLATE PHOSPHATASE"/>
    <property type="match status" value="1"/>
</dbReference>
<evidence type="ECO:0000256" key="1">
    <source>
        <dbReference type="ARBA" id="ARBA00000830"/>
    </source>
</evidence>
<comment type="similarity">
    <text evidence="4 10">Belongs to the HAD-like hydrolase superfamily. CbbY/CbbZ/Gph/YieH family.</text>
</comment>
<evidence type="ECO:0000256" key="6">
    <source>
        <dbReference type="ARBA" id="ARBA00022723"/>
    </source>
</evidence>
<feature type="binding site" evidence="10">
    <location>
        <position position="10"/>
    </location>
    <ligand>
        <name>Mg(2+)</name>
        <dbReference type="ChEBI" id="CHEBI:18420"/>
    </ligand>
</feature>
<evidence type="ECO:0000313" key="12">
    <source>
        <dbReference type="Proteomes" id="UP000186684"/>
    </source>
</evidence>
<dbReference type="SFLD" id="SFLDG01129">
    <property type="entry name" value="C1.5:_HAD__Beta-PGM__Phosphata"/>
    <property type="match status" value="1"/>
</dbReference>
<gene>
    <name evidence="11" type="ORF">SAMN05421759_10246</name>
</gene>
<dbReference type="HAMAP" id="MF_00495">
    <property type="entry name" value="GPH_hydrolase_bact"/>
    <property type="match status" value="1"/>
</dbReference>
<dbReference type="UniPathway" id="UPA00865">
    <property type="reaction ID" value="UER00834"/>
</dbReference>
<feature type="binding site" evidence="10">
    <location>
        <position position="8"/>
    </location>
    <ligand>
        <name>Mg(2+)</name>
        <dbReference type="ChEBI" id="CHEBI:18420"/>
    </ligand>
</feature>
<dbReference type="EMBL" id="FTOQ01000002">
    <property type="protein sequence ID" value="SIS64784.1"/>
    <property type="molecule type" value="Genomic_DNA"/>
</dbReference>
<protein>
    <recommendedName>
        <fullName evidence="5 10">Phosphoglycolate phosphatase</fullName>
        <shortName evidence="10">PGP</shortName>
        <shortName evidence="10">PGPase</shortName>
        <ecNumber evidence="5 10">3.1.3.18</ecNumber>
    </recommendedName>
</protein>
<dbReference type="GO" id="GO:0006281">
    <property type="term" value="P:DNA repair"/>
    <property type="evidence" value="ECO:0007669"/>
    <property type="project" value="TreeGrafter"/>
</dbReference>
<keyword evidence="9 10" id="KW-0119">Carbohydrate metabolism</keyword>
<keyword evidence="7 10" id="KW-0378">Hydrolase</keyword>
<feature type="binding site" evidence="10">
    <location>
        <position position="165"/>
    </location>
    <ligand>
        <name>Mg(2+)</name>
        <dbReference type="ChEBI" id="CHEBI:18420"/>
    </ligand>
</feature>
<accession>A0A1N7KT94</accession>
<dbReference type="SUPFAM" id="SSF56784">
    <property type="entry name" value="HAD-like"/>
    <property type="match status" value="1"/>
</dbReference>
<dbReference type="GO" id="GO:0008967">
    <property type="term" value="F:phosphoglycolate phosphatase activity"/>
    <property type="evidence" value="ECO:0007669"/>
    <property type="project" value="UniProtKB-UniRule"/>
</dbReference>
<evidence type="ECO:0000256" key="8">
    <source>
        <dbReference type="ARBA" id="ARBA00022842"/>
    </source>
</evidence>
<sequence length="218" mass="22799">MPARIVFDLDGTLVHSAPDIQAVANAVLAGEGAAALSLEETIGCIGSGAAIFVERMRALRGIGDAEQARLLESFIAQYESGVSLSTLFPGMRAALDGLAATGHRLGLCTNKPIAPTHALLRHFEMSDLFESVLGGDSLPVRKPDPEPLHAVLSGLGEGPALYVGDSEVDAETAARAGVPFVFFTEGYCHLPHDQITAAARFSEFAELPGLVARIHAGN</sequence>
<dbReference type="PANTHER" id="PTHR43434">
    <property type="entry name" value="PHOSPHOGLYCOLATE PHOSPHATASE"/>
    <property type="match status" value="1"/>
</dbReference>
<dbReference type="Proteomes" id="UP000186684">
    <property type="component" value="Unassembled WGS sequence"/>
</dbReference>
<comment type="catalytic activity">
    <reaction evidence="1 10">
        <text>2-phosphoglycolate + H2O = glycolate + phosphate</text>
        <dbReference type="Rhea" id="RHEA:14369"/>
        <dbReference type="ChEBI" id="CHEBI:15377"/>
        <dbReference type="ChEBI" id="CHEBI:29805"/>
        <dbReference type="ChEBI" id="CHEBI:43474"/>
        <dbReference type="ChEBI" id="CHEBI:58033"/>
        <dbReference type="EC" id="3.1.3.18"/>
    </reaction>
</comment>
<dbReference type="GO" id="GO:0005829">
    <property type="term" value="C:cytosol"/>
    <property type="evidence" value="ECO:0007669"/>
    <property type="project" value="TreeGrafter"/>
</dbReference>
<dbReference type="InterPro" id="IPR023198">
    <property type="entry name" value="PGP-like_dom2"/>
</dbReference>
<dbReference type="PRINTS" id="PR00413">
    <property type="entry name" value="HADHALOGNASE"/>
</dbReference>
<evidence type="ECO:0000256" key="9">
    <source>
        <dbReference type="ARBA" id="ARBA00023277"/>
    </source>
</evidence>
<dbReference type="GO" id="GO:0046295">
    <property type="term" value="P:glycolate biosynthetic process"/>
    <property type="evidence" value="ECO:0007669"/>
    <property type="project" value="UniProtKB-UniRule"/>
</dbReference>
<dbReference type="GO" id="GO:0046872">
    <property type="term" value="F:metal ion binding"/>
    <property type="evidence" value="ECO:0007669"/>
    <property type="project" value="UniProtKB-KW"/>
</dbReference>
<evidence type="ECO:0000256" key="10">
    <source>
        <dbReference type="HAMAP-Rule" id="MF_00495"/>
    </source>
</evidence>
<dbReference type="Gene3D" id="3.40.50.1000">
    <property type="entry name" value="HAD superfamily/HAD-like"/>
    <property type="match status" value="1"/>
</dbReference>
<dbReference type="GO" id="GO:0005975">
    <property type="term" value="P:carbohydrate metabolic process"/>
    <property type="evidence" value="ECO:0007669"/>
    <property type="project" value="InterPro"/>
</dbReference>
<comment type="pathway">
    <text evidence="3 10">Organic acid metabolism; glycolate biosynthesis; glycolate from 2-phosphoglycolate: step 1/1.</text>
</comment>
<comment type="cofactor">
    <cofactor evidence="2 10">
        <name>Mg(2+)</name>
        <dbReference type="ChEBI" id="CHEBI:18420"/>
    </cofactor>
</comment>
<dbReference type="Pfam" id="PF13419">
    <property type="entry name" value="HAD_2"/>
    <property type="match status" value="1"/>
</dbReference>
<dbReference type="STRING" id="633194.SAMN05421759_10246"/>
<evidence type="ECO:0000256" key="4">
    <source>
        <dbReference type="ARBA" id="ARBA00006171"/>
    </source>
</evidence>
<proteinExistence type="inferred from homology"/>